<sequence length="264" mass="30833">MPMDFELEVQRLKRAGQDVERTEEALGSVQEQTCEEPKAEELSQEQLHQMIMVIPVKEVYVEALHVKYPIIDWEIYSKDTRKYWKIIRVGGHTEAYLTFDDMLKKFNRDDLDKLWNFVKERFRTIKPTKDKARELWVELKRGHDIYMLVEKDYPLIKALATLMMCNKLRVDQVMEFENAQSNTTAKLPILKLENGNAWVSVPQIAQKNGTSVTKMSVHVTAEEKTNKKNDMKARSSLLMALPNEHQLTFSQYNDAKTMFAAIET</sequence>
<evidence type="ECO:0000313" key="2">
    <source>
        <dbReference type="Proteomes" id="UP001151760"/>
    </source>
</evidence>
<reference evidence="1" key="2">
    <citation type="submission" date="2022-01" db="EMBL/GenBank/DDBJ databases">
        <authorList>
            <person name="Yamashiro T."/>
            <person name="Shiraishi A."/>
            <person name="Satake H."/>
            <person name="Nakayama K."/>
        </authorList>
    </citation>
    <scope>NUCLEOTIDE SEQUENCE</scope>
</reference>
<proteinExistence type="predicted"/>
<name>A0ABQ5J8X6_9ASTR</name>
<comment type="caution">
    <text evidence="1">The sequence shown here is derived from an EMBL/GenBank/DDBJ whole genome shotgun (WGS) entry which is preliminary data.</text>
</comment>
<keyword evidence="2" id="KW-1185">Reference proteome</keyword>
<gene>
    <name evidence="1" type="ORF">Tco_1124049</name>
</gene>
<organism evidence="1 2">
    <name type="scientific">Tanacetum coccineum</name>
    <dbReference type="NCBI Taxonomy" id="301880"/>
    <lineage>
        <taxon>Eukaryota</taxon>
        <taxon>Viridiplantae</taxon>
        <taxon>Streptophyta</taxon>
        <taxon>Embryophyta</taxon>
        <taxon>Tracheophyta</taxon>
        <taxon>Spermatophyta</taxon>
        <taxon>Magnoliopsida</taxon>
        <taxon>eudicotyledons</taxon>
        <taxon>Gunneridae</taxon>
        <taxon>Pentapetalae</taxon>
        <taxon>asterids</taxon>
        <taxon>campanulids</taxon>
        <taxon>Asterales</taxon>
        <taxon>Asteraceae</taxon>
        <taxon>Asteroideae</taxon>
        <taxon>Anthemideae</taxon>
        <taxon>Anthemidinae</taxon>
        <taxon>Tanacetum</taxon>
    </lineage>
</organism>
<dbReference type="EMBL" id="BQNB010021557">
    <property type="protein sequence ID" value="GJU07619.1"/>
    <property type="molecule type" value="Genomic_DNA"/>
</dbReference>
<dbReference type="Proteomes" id="UP001151760">
    <property type="component" value="Unassembled WGS sequence"/>
</dbReference>
<reference evidence="1" key="1">
    <citation type="journal article" date="2022" name="Int. J. Mol. Sci.">
        <title>Draft Genome of Tanacetum Coccineum: Genomic Comparison of Closely Related Tanacetum-Family Plants.</title>
        <authorList>
            <person name="Yamashiro T."/>
            <person name="Shiraishi A."/>
            <person name="Nakayama K."/>
            <person name="Satake H."/>
        </authorList>
    </citation>
    <scope>NUCLEOTIDE SEQUENCE</scope>
</reference>
<accession>A0ABQ5J8X6</accession>
<protein>
    <submittedName>
        <fullName evidence="1">Uncharacterized protein</fullName>
    </submittedName>
</protein>
<evidence type="ECO:0000313" key="1">
    <source>
        <dbReference type="EMBL" id="GJU07619.1"/>
    </source>
</evidence>